<proteinExistence type="predicted"/>
<dbReference type="PANTHER" id="PTHR24104">
    <property type="entry name" value="E3 UBIQUITIN-PROTEIN LIGASE NHLRC1-RELATED"/>
    <property type="match status" value="1"/>
</dbReference>
<accession>A0AB34J8W7</accession>
<dbReference type="GO" id="GO:0008270">
    <property type="term" value="F:zinc ion binding"/>
    <property type="evidence" value="ECO:0007669"/>
    <property type="project" value="UniProtKB-KW"/>
</dbReference>
<dbReference type="Gene3D" id="2.120.10.30">
    <property type="entry name" value="TolB, C-terminal domain"/>
    <property type="match status" value="1"/>
</dbReference>
<sequence>MRRSLVYSTPQEAARKIGGEYGKEENQLRNPRHAVADGGEILVADTHNHRIVVLNLEGIWRHSFGAFGHGLGMLSQPHGIAVRGGRVYVADTGNHRIAIFSRTGNWLGSWGGIANGDSEMFSYPHSVCWSGDKFFVTSMGSNQVVVLDEKGGEILRLGNPPGSTQMRRQSRVSAPLNQLSWPKGVAVNDDQIYVCDTGHHCVKVFNQQGECIRSWSLVESSSDGTPSDVACLEFAWGIASFGKHVFVAQQELLPSCDTWADAGRKVLAFTLDGELVNSVSIPGSGDFTGLSVDEQSIYVCDDDEHCVWRLWRAGNGGVVSEKPTARTVSGPSPLRSKPQQGWAAQIAKAAQQVSVPSVALDNDSVLVGDLP</sequence>
<evidence type="ECO:0000313" key="4">
    <source>
        <dbReference type="Proteomes" id="UP001515480"/>
    </source>
</evidence>
<dbReference type="InterPro" id="IPR001258">
    <property type="entry name" value="NHL_repeat"/>
</dbReference>
<dbReference type="EMBL" id="JBGBPQ010000012">
    <property type="protein sequence ID" value="KAL1514996.1"/>
    <property type="molecule type" value="Genomic_DNA"/>
</dbReference>
<dbReference type="AlphaFoldDB" id="A0AB34J8W7"/>
<comment type="caution">
    <text evidence="3">The sequence shown here is derived from an EMBL/GenBank/DDBJ whole genome shotgun (WGS) entry which is preliminary data.</text>
</comment>
<keyword evidence="1" id="KW-0677">Repeat</keyword>
<dbReference type="InterPro" id="IPR011042">
    <property type="entry name" value="6-blade_b-propeller_TolB-like"/>
</dbReference>
<evidence type="ECO:0000313" key="3">
    <source>
        <dbReference type="EMBL" id="KAL1514996.1"/>
    </source>
</evidence>
<reference evidence="3 4" key="1">
    <citation type="journal article" date="2024" name="Science">
        <title>Giant polyketide synthase enzymes in the biosynthesis of giant marine polyether toxins.</title>
        <authorList>
            <person name="Fallon T.R."/>
            <person name="Shende V.V."/>
            <person name="Wierzbicki I.H."/>
            <person name="Pendleton A.L."/>
            <person name="Watervoot N.F."/>
            <person name="Auber R.P."/>
            <person name="Gonzalez D.J."/>
            <person name="Wisecaver J.H."/>
            <person name="Moore B.S."/>
        </authorList>
    </citation>
    <scope>NUCLEOTIDE SEQUENCE [LARGE SCALE GENOMIC DNA]</scope>
    <source>
        <strain evidence="3 4">12B1</strain>
    </source>
</reference>
<organism evidence="3 4">
    <name type="scientific">Prymnesium parvum</name>
    <name type="common">Toxic golden alga</name>
    <dbReference type="NCBI Taxonomy" id="97485"/>
    <lineage>
        <taxon>Eukaryota</taxon>
        <taxon>Haptista</taxon>
        <taxon>Haptophyta</taxon>
        <taxon>Prymnesiophyceae</taxon>
        <taxon>Prymnesiales</taxon>
        <taxon>Prymnesiaceae</taxon>
        <taxon>Prymnesium</taxon>
    </lineage>
</organism>
<name>A0AB34J8W7_PRYPA</name>
<evidence type="ECO:0000256" key="1">
    <source>
        <dbReference type="ARBA" id="ARBA00022737"/>
    </source>
</evidence>
<dbReference type="PANTHER" id="PTHR24104:SF25">
    <property type="entry name" value="PROTEIN LIN-41"/>
    <property type="match status" value="1"/>
</dbReference>
<dbReference type="SUPFAM" id="SSF63829">
    <property type="entry name" value="Calcium-dependent phosphotriesterase"/>
    <property type="match status" value="1"/>
</dbReference>
<dbReference type="PROSITE" id="PS51125">
    <property type="entry name" value="NHL"/>
    <property type="match status" value="3"/>
</dbReference>
<gene>
    <name evidence="3" type="ORF">AB1Y20_004067</name>
</gene>
<evidence type="ECO:0000256" key="2">
    <source>
        <dbReference type="PROSITE-ProRule" id="PRU00504"/>
    </source>
</evidence>
<keyword evidence="4" id="KW-1185">Reference proteome</keyword>
<dbReference type="Pfam" id="PF01436">
    <property type="entry name" value="NHL"/>
    <property type="match status" value="3"/>
</dbReference>
<feature type="repeat" description="NHL" evidence="2">
    <location>
        <begin position="178"/>
        <end position="208"/>
    </location>
</feature>
<evidence type="ECO:0008006" key="5">
    <source>
        <dbReference type="Google" id="ProtNLM"/>
    </source>
</evidence>
<feature type="repeat" description="NHL" evidence="2">
    <location>
        <begin position="61"/>
        <end position="103"/>
    </location>
</feature>
<protein>
    <recommendedName>
        <fullName evidence="5">Peptidylamidoglycolate lyase</fullName>
    </recommendedName>
</protein>
<dbReference type="InterPro" id="IPR050952">
    <property type="entry name" value="TRIM-NHL_E3_ligases"/>
</dbReference>
<dbReference type="CDD" id="cd05819">
    <property type="entry name" value="NHL"/>
    <property type="match status" value="1"/>
</dbReference>
<dbReference type="Proteomes" id="UP001515480">
    <property type="component" value="Unassembled WGS sequence"/>
</dbReference>
<feature type="repeat" description="NHL" evidence="2">
    <location>
        <begin position="19"/>
        <end position="57"/>
    </location>
</feature>